<protein>
    <recommendedName>
        <fullName evidence="2">DUF8035 domain-containing protein</fullName>
    </recommendedName>
</protein>
<organism evidence="3 4">
    <name type="scientific">Corynascus novoguineensis</name>
    <dbReference type="NCBI Taxonomy" id="1126955"/>
    <lineage>
        <taxon>Eukaryota</taxon>
        <taxon>Fungi</taxon>
        <taxon>Dikarya</taxon>
        <taxon>Ascomycota</taxon>
        <taxon>Pezizomycotina</taxon>
        <taxon>Sordariomycetes</taxon>
        <taxon>Sordariomycetidae</taxon>
        <taxon>Sordariales</taxon>
        <taxon>Chaetomiaceae</taxon>
        <taxon>Corynascus</taxon>
    </lineage>
</organism>
<evidence type="ECO:0000256" key="1">
    <source>
        <dbReference type="SAM" id="MobiDB-lite"/>
    </source>
</evidence>
<feature type="region of interest" description="Disordered" evidence="1">
    <location>
        <begin position="256"/>
        <end position="327"/>
    </location>
</feature>
<feature type="compositionally biased region" description="Low complexity" evidence="1">
    <location>
        <begin position="310"/>
        <end position="327"/>
    </location>
</feature>
<dbReference type="Pfam" id="PF26118">
    <property type="entry name" value="DUF8035"/>
    <property type="match status" value="1"/>
</dbReference>
<evidence type="ECO:0000313" key="3">
    <source>
        <dbReference type="EMBL" id="KAK4250619.1"/>
    </source>
</evidence>
<dbReference type="Proteomes" id="UP001303647">
    <property type="component" value="Unassembled WGS sequence"/>
</dbReference>
<sequence>MTRPEDSPSIESVGAFARQLYRRARDAGTDFVDLAIAIRNLRTALKDLEAEAQDHDSPLYAQTNPAANSETQNSVYGRQLWSLVEDSDFALKQVSTILQKYGDIPSSSTARRNADRGEIARKVDLIRGDVISQSMKIDIFLDTVQLHSVAKPRPALENVDDQQMDGIKNKVDTIANRIFRERENRSPSEGDEEELWRSFKRELEREGFSAQVLQEHKEVLRAYIRELESHQPPSGGSPPSVRGLLHWDEKLPMTAPPAPYPVHDGELMANSNPGALSNEGRRRVPMSEHSDSMLLSSESRSPALPQLSFEQSTSSEQSDAESSPSASTALISTRDLMALDRYCSGKVATFTNVGTSLLPPTRAPFYFISPGTSPDTRYFSPGTQQLPIPGAVAPGHDGQPVALPPPYSSASTPGPPPPPYGSSLTATPSDAVWDLATLSSSAPTSGHDMQGQYPPQRQYSRLAPDSKGQTIPLDATWTKIDRRLVSPEVLEKAGVRYEARPSFVAVLGILTREQIEEFARKSFEVRRARTLPAKARSGNAERQQTGVRQETYGDYYRKRGVGESRGGDRESVTRDHGSEALFDASDSDGDDSNNDRRRETGQVRHRGRYTPKDYIPSESKHLDSEDEGKGAKAHPIIVSPPTSVDGDDVSPSSTVLPKPILKNKNPNHVRFDRNGPREISPGQYSERRRDREYERDRDRPRRDKSRERSRNRSKVTDRDRDRDRDKDLDHRSASKRYSDRDRDRDRDRDQPRRGEEDRPSRRAALKDAAGAIGVSGAAATLLSVLTQAVTHL</sequence>
<keyword evidence="4" id="KW-1185">Reference proteome</keyword>
<dbReference type="EMBL" id="MU857612">
    <property type="protein sequence ID" value="KAK4250619.1"/>
    <property type="molecule type" value="Genomic_DNA"/>
</dbReference>
<dbReference type="PANTHER" id="PTHR42081:SF2">
    <property type="entry name" value="NIPPED-B-LIKE PROTEIN B"/>
    <property type="match status" value="1"/>
</dbReference>
<accession>A0AAN7CY84</accession>
<feature type="compositionally biased region" description="Basic and acidic residues" evidence="1">
    <location>
        <begin position="618"/>
        <end position="630"/>
    </location>
</feature>
<gene>
    <name evidence="3" type="ORF">C7999DRAFT_28954</name>
</gene>
<comment type="caution">
    <text evidence="3">The sequence shown here is derived from an EMBL/GenBank/DDBJ whole genome shotgun (WGS) entry which is preliminary data.</text>
</comment>
<feature type="compositionally biased region" description="Basic and acidic residues" evidence="1">
    <location>
        <begin position="593"/>
        <end position="602"/>
    </location>
</feature>
<feature type="region of interest" description="Disordered" evidence="1">
    <location>
        <begin position="439"/>
        <end position="467"/>
    </location>
</feature>
<name>A0AAN7CY84_9PEZI</name>
<proteinExistence type="predicted"/>
<feature type="compositionally biased region" description="Basic and acidic residues" evidence="1">
    <location>
        <begin position="279"/>
        <end position="291"/>
    </location>
</feature>
<feature type="compositionally biased region" description="Pro residues" evidence="1">
    <location>
        <begin position="402"/>
        <end position="420"/>
    </location>
</feature>
<reference evidence="3" key="1">
    <citation type="journal article" date="2023" name="Mol. Phylogenet. Evol.">
        <title>Genome-scale phylogeny and comparative genomics of the fungal order Sordariales.</title>
        <authorList>
            <person name="Hensen N."/>
            <person name="Bonometti L."/>
            <person name="Westerberg I."/>
            <person name="Brannstrom I.O."/>
            <person name="Guillou S."/>
            <person name="Cros-Aarteil S."/>
            <person name="Calhoun S."/>
            <person name="Haridas S."/>
            <person name="Kuo A."/>
            <person name="Mondo S."/>
            <person name="Pangilinan J."/>
            <person name="Riley R."/>
            <person name="LaButti K."/>
            <person name="Andreopoulos B."/>
            <person name="Lipzen A."/>
            <person name="Chen C."/>
            <person name="Yan M."/>
            <person name="Daum C."/>
            <person name="Ng V."/>
            <person name="Clum A."/>
            <person name="Steindorff A."/>
            <person name="Ohm R.A."/>
            <person name="Martin F."/>
            <person name="Silar P."/>
            <person name="Natvig D.O."/>
            <person name="Lalanne C."/>
            <person name="Gautier V."/>
            <person name="Ament-Velasquez S.L."/>
            <person name="Kruys A."/>
            <person name="Hutchinson M.I."/>
            <person name="Powell A.J."/>
            <person name="Barry K."/>
            <person name="Miller A.N."/>
            <person name="Grigoriev I.V."/>
            <person name="Debuchy R."/>
            <person name="Gladieux P."/>
            <person name="Hiltunen Thoren M."/>
            <person name="Johannesson H."/>
        </authorList>
    </citation>
    <scope>NUCLEOTIDE SEQUENCE</scope>
    <source>
        <strain evidence="3">CBS 359.72</strain>
    </source>
</reference>
<evidence type="ECO:0000259" key="2">
    <source>
        <dbReference type="Pfam" id="PF26118"/>
    </source>
</evidence>
<dbReference type="AlphaFoldDB" id="A0AAN7CY84"/>
<feature type="region of interest" description="Disordered" evidence="1">
    <location>
        <begin position="534"/>
        <end position="764"/>
    </location>
</feature>
<feature type="compositionally biased region" description="Basic and acidic residues" evidence="1">
    <location>
        <begin position="555"/>
        <end position="578"/>
    </location>
</feature>
<feature type="region of interest" description="Disordered" evidence="1">
    <location>
        <begin position="382"/>
        <end position="426"/>
    </location>
</feature>
<dbReference type="InterPro" id="IPR058348">
    <property type="entry name" value="DUF8035"/>
</dbReference>
<feature type="compositionally biased region" description="Low complexity" evidence="1">
    <location>
        <begin position="292"/>
        <end position="301"/>
    </location>
</feature>
<dbReference type="PANTHER" id="PTHR42081">
    <property type="entry name" value="ZINC FINGER PROTEIN DHHC DOMAIN CONTAINING PROTEIN"/>
    <property type="match status" value="1"/>
</dbReference>
<evidence type="ECO:0000313" key="4">
    <source>
        <dbReference type="Proteomes" id="UP001303647"/>
    </source>
</evidence>
<reference evidence="3" key="2">
    <citation type="submission" date="2023-05" db="EMBL/GenBank/DDBJ databases">
        <authorList>
            <consortium name="Lawrence Berkeley National Laboratory"/>
            <person name="Steindorff A."/>
            <person name="Hensen N."/>
            <person name="Bonometti L."/>
            <person name="Westerberg I."/>
            <person name="Brannstrom I.O."/>
            <person name="Guillou S."/>
            <person name="Cros-Aarteil S."/>
            <person name="Calhoun S."/>
            <person name="Haridas S."/>
            <person name="Kuo A."/>
            <person name="Mondo S."/>
            <person name="Pangilinan J."/>
            <person name="Riley R."/>
            <person name="Labutti K."/>
            <person name="Andreopoulos B."/>
            <person name="Lipzen A."/>
            <person name="Chen C."/>
            <person name="Yanf M."/>
            <person name="Daum C."/>
            <person name="Ng V."/>
            <person name="Clum A."/>
            <person name="Ohm R."/>
            <person name="Martin F."/>
            <person name="Silar P."/>
            <person name="Natvig D."/>
            <person name="Lalanne C."/>
            <person name="Gautier V."/>
            <person name="Ament-Velasquez S.L."/>
            <person name="Kruys A."/>
            <person name="Hutchinson M.I."/>
            <person name="Powell A.J."/>
            <person name="Barry K."/>
            <person name="Miller A.N."/>
            <person name="Grigoriev I.V."/>
            <person name="Debuchy R."/>
            <person name="Gladieux P."/>
            <person name="Thoren M.H."/>
            <person name="Johannesson H."/>
        </authorList>
    </citation>
    <scope>NUCLEOTIDE SEQUENCE</scope>
    <source>
        <strain evidence="3">CBS 359.72</strain>
    </source>
</reference>
<feature type="domain" description="DUF8035" evidence="2">
    <location>
        <begin position="474"/>
        <end position="528"/>
    </location>
</feature>
<feature type="compositionally biased region" description="Basic and acidic residues" evidence="1">
    <location>
        <begin position="685"/>
        <end position="760"/>
    </location>
</feature>